<proteinExistence type="inferred from homology"/>
<dbReference type="EMBL" id="JAANHZ010000800">
    <property type="protein sequence ID" value="KAG5306844.1"/>
    <property type="molecule type" value="Genomic_DNA"/>
</dbReference>
<dbReference type="PANTHER" id="PTHR43115">
    <property type="entry name" value="DEHYDROGENASE/REDUCTASE SDR FAMILY MEMBER 11"/>
    <property type="match status" value="1"/>
</dbReference>
<dbReference type="FunFam" id="3.40.50.720:FF:000047">
    <property type="entry name" value="NADP-dependent L-serine/L-allo-threonine dehydrogenase"/>
    <property type="match status" value="1"/>
</dbReference>
<dbReference type="Proteomes" id="UP000667349">
    <property type="component" value="Unassembled WGS sequence"/>
</dbReference>
<sequence>RRMERWNGKVAVVTGASAGIGAAIVRNLVKQGMIVAGFARRVEKIKEIADCLKDSSDKLHAVECDVTKEESVTVAFAWVKNNLGPISVLVNSAGIIKESSLIDGTLEDWRSVFDVNVLGLCLCTREAVRMMRETADEDAIVIHVNSLAAERVPSVPGFSVYPASKRAITGLAMTLRHELAGTRIRVTNISPGLVATKFMASYSVFSPETMAAMPVLNPDDVAAAVIYVLSNPPHVLIQDVVLRPLGESCMNTLTNKIALVTGACSGIGKAVTEELVSKGFKVIDLSNDINKLKLLVDELKDKSGKLYPLQCDLSLPNEIESASEWIEKNLGSVDILVNSANINDDIQEFKKIIDINLLDSLLTKKILQLKDKSRNICPGLMETELNQQWLKENSRLALKPKDVADAILCSGERAYQESYYYTHSGD</sequence>
<dbReference type="GO" id="GO:0016616">
    <property type="term" value="F:oxidoreductase activity, acting on the CH-OH group of donors, NAD or NADP as acceptor"/>
    <property type="evidence" value="ECO:0007669"/>
    <property type="project" value="UniProtKB-ARBA"/>
</dbReference>
<reference evidence="4" key="1">
    <citation type="submission" date="2020-02" db="EMBL/GenBank/DDBJ databases">
        <title>Relaxed selection underlies rapid genomic changes in the transitions from sociality to social parasitism in ants.</title>
        <authorList>
            <person name="Bi X."/>
        </authorList>
    </citation>
    <scope>NUCLEOTIDE SEQUENCE</scope>
    <source>
        <strain evidence="4">BGI-DK2013a</strain>
        <tissue evidence="4">Whole body</tissue>
    </source>
</reference>
<evidence type="ECO:0000313" key="5">
    <source>
        <dbReference type="Proteomes" id="UP000667349"/>
    </source>
</evidence>
<evidence type="ECO:0000256" key="2">
    <source>
        <dbReference type="ARBA" id="ARBA00023002"/>
    </source>
</evidence>
<dbReference type="PANTHER" id="PTHR43115:SF4">
    <property type="entry name" value="DEHYDROGENASE_REDUCTASE SDR FAMILY MEMBER 11"/>
    <property type="match status" value="1"/>
</dbReference>
<dbReference type="Pfam" id="PF00106">
    <property type="entry name" value="adh_short"/>
    <property type="match status" value="2"/>
</dbReference>
<keyword evidence="2" id="KW-0560">Oxidoreductase</keyword>
<evidence type="ECO:0000256" key="1">
    <source>
        <dbReference type="ARBA" id="ARBA00006484"/>
    </source>
</evidence>
<evidence type="ECO:0000256" key="3">
    <source>
        <dbReference type="RuleBase" id="RU000363"/>
    </source>
</evidence>
<comment type="caution">
    <text evidence="4">The sequence shown here is derived from an EMBL/GenBank/DDBJ whole genome shotgun (WGS) entry which is preliminary data.</text>
</comment>
<dbReference type="InterPro" id="IPR020904">
    <property type="entry name" value="Sc_DH/Rdtase_CS"/>
</dbReference>
<dbReference type="InterPro" id="IPR002347">
    <property type="entry name" value="SDR_fam"/>
</dbReference>
<accession>A0A836JDL0</accession>
<name>A0A836JDL0_9HYME</name>
<feature type="non-terminal residue" evidence="4">
    <location>
        <position position="426"/>
    </location>
</feature>
<protein>
    <submittedName>
        <fullName evidence="4">SDR1 dehydrogenase</fullName>
    </submittedName>
</protein>
<dbReference type="AlphaFoldDB" id="A0A836JDL0"/>
<dbReference type="PRINTS" id="PR00081">
    <property type="entry name" value="GDHRDH"/>
</dbReference>
<dbReference type="PRINTS" id="PR00080">
    <property type="entry name" value="SDRFAMILY"/>
</dbReference>
<dbReference type="PROSITE" id="PS00061">
    <property type="entry name" value="ADH_SHORT"/>
    <property type="match status" value="1"/>
</dbReference>
<keyword evidence="5" id="KW-1185">Reference proteome</keyword>
<comment type="similarity">
    <text evidence="1 3">Belongs to the short-chain dehydrogenases/reductases (SDR) family.</text>
</comment>
<gene>
    <name evidence="4" type="primary">Sdr1_2</name>
    <name evidence="4" type="ORF">G6Z75_0004310</name>
</gene>
<dbReference type="SUPFAM" id="SSF51735">
    <property type="entry name" value="NAD(P)-binding Rossmann-fold domains"/>
    <property type="match status" value="2"/>
</dbReference>
<dbReference type="InterPro" id="IPR036291">
    <property type="entry name" value="NAD(P)-bd_dom_sf"/>
</dbReference>
<organism evidence="4 5">
    <name type="scientific">Acromyrmex insinuator</name>
    <dbReference type="NCBI Taxonomy" id="230686"/>
    <lineage>
        <taxon>Eukaryota</taxon>
        <taxon>Metazoa</taxon>
        <taxon>Ecdysozoa</taxon>
        <taxon>Arthropoda</taxon>
        <taxon>Hexapoda</taxon>
        <taxon>Insecta</taxon>
        <taxon>Pterygota</taxon>
        <taxon>Neoptera</taxon>
        <taxon>Endopterygota</taxon>
        <taxon>Hymenoptera</taxon>
        <taxon>Apocrita</taxon>
        <taxon>Aculeata</taxon>
        <taxon>Formicoidea</taxon>
        <taxon>Formicidae</taxon>
        <taxon>Myrmicinae</taxon>
        <taxon>Acromyrmex</taxon>
    </lineage>
</organism>
<evidence type="ECO:0000313" key="4">
    <source>
        <dbReference type="EMBL" id="KAG5306844.1"/>
    </source>
</evidence>
<feature type="non-terminal residue" evidence="4">
    <location>
        <position position="1"/>
    </location>
</feature>
<dbReference type="Gene3D" id="3.40.50.720">
    <property type="entry name" value="NAD(P)-binding Rossmann-like Domain"/>
    <property type="match status" value="2"/>
</dbReference>